<gene>
    <name evidence="1" type="ORF">IE53DRAFT_114123</name>
</gene>
<sequence length="135" mass="15012">MKLAAQTICISLAPSIQPLPAVTSSGVGRAKTAPQKKKKKEEEKKERCQVTPTVTIYARGGYHLQVVVPFFTFLSSSSFPFFPSFCFFHLISLQLLLQPRTDLYSTEEGGERTGRAMKKKRKGTTTWIGLRGDSP</sequence>
<reference evidence="1 2" key="1">
    <citation type="journal article" date="2018" name="Mol. Biol. Evol.">
        <title>Broad Genomic Sampling Reveals a Smut Pathogenic Ancestry of the Fungal Clade Ustilaginomycotina.</title>
        <authorList>
            <person name="Kijpornyongpan T."/>
            <person name="Mondo S.J."/>
            <person name="Barry K."/>
            <person name="Sandor L."/>
            <person name="Lee J."/>
            <person name="Lipzen A."/>
            <person name="Pangilinan J."/>
            <person name="LaButti K."/>
            <person name="Hainaut M."/>
            <person name="Henrissat B."/>
            <person name="Grigoriev I.V."/>
            <person name="Spatafora J.W."/>
            <person name="Aime M.C."/>
        </authorList>
    </citation>
    <scope>NUCLEOTIDE SEQUENCE [LARGE SCALE GENOMIC DNA]</scope>
    <source>
        <strain evidence="1 2">SA 807</strain>
    </source>
</reference>
<evidence type="ECO:0000313" key="2">
    <source>
        <dbReference type="Proteomes" id="UP000245626"/>
    </source>
</evidence>
<dbReference type="EMBL" id="KZ819975">
    <property type="protein sequence ID" value="PWN50053.1"/>
    <property type="molecule type" value="Genomic_DNA"/>
</dbReference>
<protein>
    <submittedName>
        <fullName evidence="1">Uncharacterized protein</fullName>
    </submittedName>
</protein>
<evidence type="ECO:0000313" key="1">
    <source>
        <dbReference type="EMBL" id="PWN50053.1"/>
    </source>
</evidence>
<proteinExistence type="predicted"/>
<dbReference type="Proteomes" id="UP000245626">
    <property type="component" value="Unassembled WGS sequence"/>
</dbReference>
<organism evidence="1 2">
    <name type="scientific">Violaceomyces palustris</name>
    <dbReference type="NCBI Taxonomy" id="1673888"/>
    <lineage>
        <taxon>Eukaryota</taxon>
        <taxon>Fungi</taxon>
        <taxon>Dikarya</taxon>
        <taxon>Basidiomycota</taxon>
        <taxon>Ustilaginomycotina</taxon>
        <taxon>Ustilaginomycetes</taxon>
        <taxon>Violaceomycetales</taxon>
        <taxon>Violaceomycetaceae</taxon>
        <taxon>Violaceomyces</taxon>
    </lineage>
</organism>
<keyword evidence="2" id="KW-1185">Reference proteome</keyword>
<accession>A0ACD0NW55</accession>
<name>A0ACD0NW55_9BASI</name>